<dbReference type="InterPro" id="IPR000073">
    <property type="entry name" value="AB_hydrolase_1"/>
</dbReference>
<dbReference type="PANTHER" id="PTHR37017:SF11">
    <property type="entry name" value="ESTERASE_LIPASE_THIOESTERASE DOMAIN-CONTAINING PROTEIN"/>
    <property type="match status" value="1"/>
</dbReference>
<organism evidence="2 3">
    <name type="scientific">Actinomadura macrotermitis</name>
    <dbReference type="NCBI Taxonomy" id="2585200"/>
    <lineage>
        <taxon>Bacteria</taxon>
        <taxon>Bacillati</taxon>
        <taxon>Actinomycetota</taxon>
        <taxon>Actinomycetes</taxon>
        <taxon>Streptosporangiales</taxon>
        <taxon>Thermomonosporaceae</taxon>
        <taxon>Actinomadura</taxon>
    </lineage>
</organism>
<gene>
    <name evidence="2" type="ORF">ACRB68_70820</name>
</gene>
<dbReference type="Proteomes" id="UP000487268">
    <property type="component" value="Unassembled WGS sequence"/>
</dbReference>
<dbReference type="PANTHER" id="PTHR37017">
    <property type="entry name" value="AB HYDROLASE-1 DOMAIN-CONTAINING PROTEIN-RELATED"/>
    <property type="match status" value="1"/>
</dbReference>
<dbReference type="GO" id="GO:0003824">
    <property type="term" value="F:catalytic activity"/>
    <property type="evidence" value="ECO:0007669"/>
    <property type="project" value="UniProtKB-ARBA"/>
</dbReference>
<evidence type="ECO:0000259" key="1">
    <source>
        <dbReference type="Pfam" id="PF12697"/>
    </source>
</evidence>
<evidence type="ECO:0000313" key="3">
    <source>
        <dbReference type="Proteomes" id="UP000487268"/>
    </source>
</evidence>
<dbReference type="RefSeq" id="WP_153540292.1">
    <property type="nucleotide sequence ID" value="NZ_WEGH01000005.1"/>
</dbReference>
<accession>A0A7K0C676</accession>
<evidence type="ECO:0000313" key="2">
    <source>
        <dbReference type="EMBL" id="MQY08971.1"/>
    </source>
</evidence>
<dbReference type="AlphaFoldDB" id="A0A7K0C676"/>
<dbReference type="SUPFAM" id="SSF53474">
    <property type="entry name" value="alpha/beta-Hydrolases"/>
    <property type="match status" value="1"/>
</dbReference>
<dbReference type="EMBL" id="WEGH01000005">
    <property type="protein sequence ID" value="MQY08971.1"/>
    <property type="molecule type" value="Genomic_DNA"/>
</dbReference>
<sequence length="256" mass="26821">MADFVLVPGFWLGAWAWEQVAAKLRADGHRVHAVTLTGLAERAGEATPQTDVDTHVGDIVRVVEDNDLREVVLVGHSGANMPVTGAADRIAGRLARVVYVDTAPMPSGMAQVDFLQGEAREAVLRQIAEQGGGRWLPAPSFEAAGEGPGTLSEADLAGLAPQDLALLRERATPEPAGAATQPLERPAAVPATPKSMIMCTMPAPLVRQLVASGNPVFAAMTGPEWSFHELPTGHWPMLSRPVELAALLAELAAAGG</sequence>
<dbReference type="OrthoDB" id="9773549at2"/>
<protein>
    <recommendedName>
        <fullName evidence="1">AB hydrolase-1 domain-containing protein</fullName>
    </recommendedName>
</protein>
<dbReference type="Pfam" id="PF12697">
    <property type="entry name" value="Abhydrolase_6"/>
    <property type="match status" value="1"/>
</dbReference>
<dbReference type="Gene3D" id="3.40.50.1820">
    <property type="entry name" value="alpha/beta hydrolase"/>
    <property type="match status" value="1"/>
</dbReference>
<comment type="caution">
    <text evidence="2">The sequence shown here is derived from an EMBL/GenBank/DDBJ whole genome shotgun (WGS) entry which is preliminary data.</text>
</comment>
<dbReference type="InterPro" id="IPR029058">
    <property type="entry name" value="AB_hydrolase_fold"/>
</dbReference>
<keyword evidence="3" id="KW-1185">Reference proteome</keyword>
<name>A0A7K0C676_9ACTN</name>
<dbReference type="InterPro" id="IPR052897">
    <property type="entry name" value="Sec-Metab_Biosynth_Hydrolase"/>
</dbReference>
<feature type="domain" description="AB hydrolase-1" evidence="1">
    <location>
        <begin position="4"/>
        <end position="246"/>
    </location>
</feature>
<proteinExistence type="predicted"/>
<reference evidence="2 3" key="1">
    <citation type="submission" date="2019-10" db="EMBL/GenBank/DDBJ databases">
        <title>Actinomadura rubteroloni sp. nov. and Actinomadura macrotermitis sp. nov., isolated from the gut of fungus growing-termite Macrotermes natalensis.</title>
        <authorList>
            <person name="Benndorf R."/>
            <person name="Martin K."/>
            <person name="Kuefner M."/>
            <person name="De Beer W."/>
            <person name="Kaster A.-K."/>
            <person name="Vollmers J."/>
            <person name="Poulsen M."/>
            <person name="Beemelmanns C."/>
        </authorList>
    </citation>
    <scope>NUCLEOTIDE SEQUENCE [LARGE SCALE GENOMIC DNA]</scope>
    <source>
        <strain evidence="2 3">RB68</strain>
    </source>
</reference>